<dbReference type="PANTHER" id="PTHR44688:SF16">
    <property type="entry name" value="DNA-BINDING TRANSCRIPTIONAL ACTIVATOR DEVR_DOSR"/>
    <property type="match status" value="1"/>
</dbReference>
<evidence type="ECO:0000256" key="4">
    <source>
        <dbReference type="SAM" id="MobiDB-lite"/>
    </source>
</evidence>
<keyword evidence="1" id="KW-0805">Transcription regulation</keyword>
<evidence type="ECO:0000256" key="1">
    <source>
        <dbReference type="ARBA" id="ARBA00023015"/>
    </source>
</evidence>
<name>A0ABT3UUW9_9ACTN</name>
<reference evidence="6" key="1">
    <citation type="journal article" date="2022" name="bioRxiv">
        <title>Discovery and biosynthetic assessment of Streptomyces ortus sp nov. isolated from a deep-sea sponge.</title>
        <authorList>
            <person name="Williams S.E."/>
        </authorList>
    </citation>
    <scope>NUCLEOTIDE SEQUENCE</scope>
    <source>
        <strain evidence="6">A15ISP2-DRY2</strain>
    </source>
</reference>
<organism evidence="6 7">
    <name type="scientific">Streptomyces ortus</name>
    <dbReference type="NCBI Taxonomy" id="2867268"/>
    <lineage>
        <taxon>Bacteria</taxon>
        <taxon>Bacillati</taxon>
        <taxon>Actinomycetota</taxon>
        <taxon>Actinomycetes</taxon>
        <taxon>Kitasatosporales</taxon>
        <taxon>Streptomycetaceae</taxon>
        <taxon>Streptomyces</taxon>
    </lineage>
</organism>
<keyword evidence="7" id="KW-1185">Reference proteome</keyword>
<dbReference type="PANTHER" id="PTHR44688">
    <property type="entry name" value="DNA-BINDING TRANSCRIPTIONAL ACTIVATOR DEVR_DOSR"/>
    <property type="match status" value="1"/>
</dbReference>
<evidence type="ECO:0000313" key="7">
    <source>
        <dbReference type="Proteomes" id="UP001165590"/>
    </source>
</evidence>
<sequence>MPQQVQQSEQVQQAQQAQKAQQVRQGRTETVRVAIHAPEPLVRAGLAGFAALDPCLHELPGDRIGEADAIVVAMEVADASVLDLLPRLSDGPDARFLVVVGKQWRADLTAARKRGVRGVVWWDFCSPAVFARSVRAVAGSDGSAPTPPHGPASTSASTSTSASALGVSHTEHTGGHLPSGATTATATAGATATATTRARTVPELSSREVDVLRLIAEGKQCDEIAVELSYSERTVRYILYGAMKRTRTRNRAHAVSYAIRAGLI</sequence>
<dbReference type="SUPFAM" id="SSF46894">
    <property type="entry name" value="C-terminal effector domain of the bipartite response regulators"/>
    <property type="match status" value="1"/>
</dbReference>
<dbReference type="PROSITE" id="PS50043">
    <property type="entry name" value="HTH_LUXR_2"/>
    <property type="match status" value="1"/>
</dbReference>
<gene>
    <name evidence="6" type="ORF">K3769_01070</name>
</gene>
<keyword evidence="3" id="KW-0804">Transcription</keyword>
<evidence type="ECO:0000256" key="2">
    <source>
        <dbReference type="ARBA" id="ARBA00023125"/>
    </source>
</evidence>
<dbReference type="InterPro" id="IPR016032">
    <property type="entry name" value="Sig_transdc_resp-reg_C-effctor"/>
</dbReference>
<keyword evidence="2" id="KW-0238">DNA-binding</keyword>
<dbReference type="EMBL" id="JAIFZO010000001">
    <property type="protein sequence ID" value="MCX4231382.1"/>
    <property type="molecule type" value="Genomic_DNA"/>
</dbReference>
<comment type="caution">
    <text evidence="6">The sequence shown here is derived from an EMBL/GenBank/DDBJ whole genome shotgun (WGS) entry which is preliminary data.</text>
</comment>
<feature type="compositionally biased region" description="Low complexity" evidence="4">
    <location>
        <begin position="180"/>
        <end position="199"/>
    </location>
</feature>
<dbReference type="InterPro" id="IPR036388">
    <property type="entry name" value="WH-like_DNA-bd_sf"/>
</dbReference>
<evidence type="ECO:0000259" key="5">
    <source>
        <dbReference type="PROSITE" id="PS50043"/>
    </source>
</evidence>
<dbReference type="Pfam" id="PF00196">
    <property type="entry name" value="GerE"/>
    <property type="match status" value="1"/>
</dbReference>
<feature type="region of interest" description="Disordered" evidence="4">
    <location>
        <begin position="138"/>
        <end position="201"/>
    </location>
</feature>
<proteinExistence type="predicted"/>
<feature type="domain" description="HTH luxR-type" evidence="5">
    <location>
        <begin position="197"/>
        <end position="262"/>
    </location>
</feature>
<dbReference type="RefSeq" id="WP_267024498.1">
    <property type="nucleotide sequence ID" value="NZ_JAIFZO010000001.1"/>
</dbReference>
<dbReference type="CDD" id="cd06170">
    <property type="entry name" value="LuxR_C_like"/>
    <property type="match status" value="1"/>
</dbReference>
<evidence type="ECO:0000256" key="3">
    <source>
        <dbReference type="ARBA" id="ARBA00023163"/>
    </source>
</evidence>
<dbReference type="Gene3D" id="1.10.10.10">
    <property type="entry name" value="Winged helix-like DNA-binding domain superfamily/Winged helix DNA-binding domain"/>
    <property type="match status" value="1"/>
</dbReference>
<dbReference type="InterPro" id="IPR000792">
    <property type="entry name" value="Tscrpt_reg_LuxR_C"/>
</dbReference>
<dbReference type="PRINTS" id="PR00038">
    <property type="entry name" value="HTHLUXR"/>
</dbReference>
<feature type="compositionally biased region" description="Low complexity" evidence="4">
    <location>
        <begin position="151"/>
        <end position="164"/>
    </location>
</feature>
<dbReference type="SMART" id="SM00421">
    <property type="entry name" value="HTH_LUXR"/>
    <property type="match status" value="1"/>
</dbReference>
<dbReference type="Proteomes" id="UP001165590">
    <property type="component" value="Unassembled WGS sequence"/>
</dbReference>
<protein>
    <submittedName>
        <fullName evidence="6">Response regulator transcription factor</fullName>
    </submittedName>
</protein>
<accession>A0ABT3UUW9</accession>
<evidence type="ECO:0000313" key="6">
    <source>
        <dbReference type="EMBL" id="MCX4231382.1"/>
    </source>
</evidence>